<reference evidence="9 10" key="1">
    <citation type="submission" date="2018-08" db="EMBL/GenBank/DDBJ databases">
        <title>Genomic Encyclopedia of Type Strains, Phase IV (KMG-IV): sequencing the most valuable type-strain genomes for metagenomic binning, comparative biology and taxonomic classification.</title>
        <authorList>
            <person name="Goeker M."/>
        </authorList>
    </citation>
    <scope>NUCLEOTIDE SEQUENCE [LARGE SCALE GENOMIC DNA]</scope>
    <source>
        <strain evidence="9 10">DSM 25527</strain>
    </source>
</reference>
<evidence type="ECO:0000256" key="3">
    <source>
        <dbReference type="ARBA" id="ARBA00023237"/>
    </source>
</evidence>
<dbReference type="Gene3D" id="2.40.170.20">
    <property type="entry name" value="TonB-dependent receptor, beta-barrel domain"/>
    <property type="match status" value="1"/>
</dbReference>
<evidence type="ECO:0000259" key="7">
    <source>
        <dbReference type="Pfam" id="PF00593"/>
    </source>
</evidence>
<dbReference type="GO" id="GO:0009279">
    <property type="term" value="C:cell outer membrane"/>
    <property type="evidence" value="ECO:0007669"/>
    <property type="project" value="UniProtKB-SubCell"/>
</dbReference>
<keyword evidence="4" id="KW-0798">TonB box</keyword>
<evidence type="ECO:0000256" key="5">
    <source>
        <dbReference type="SAM" id="MobiDB-lite"/>
    </source>
</evidence>
<dbReference type="InterPro" id="IPR000531">
    <property type="entry name" value="Beta-barrel_TonB"/>
</dbReference>
<keyword evidence="10" id="KW-1185">Reference proteome</keyword>
<feature type="domain" description="TonB-dependent receptor plug" evidence="8">
    <location>
        <begin position="81"/>
        <end position="192"/>
    </location>
</feature>
<dbReference type="InterPro" id="IPR012910">
    <property type="entry name" value="Plug_dom"/>
</dbReference>
<dbReference type="PANTHER" id="PTHR40980">
    <property type="entry name" value="PLUG DOMAIN-CONTAINING PROTEIN"/>
    <property type="match status" value="1"/>
</dbReference>
<dbReference type="Pfam" id="PF07715">
    <property type="entry name" value="Plug"/>
    <property type="match status" value="1"/>
</dbReference>
<protein>
    <submittedName>
        <fullName evidence="9">TonB-dependent receptor</fullName>
    </submittedName>
</protein>
<dbReference type="OrthoDB" id="5476657at2"/>
<name>A0A397PC49_9SPHN</name>
<organism evidence="9 10">
    <name type="scientific">Hephaestia caeni</name>
    <dbReference type="NCBI Taxonomy" id="645617"/>
    <lineage>
        <taxon>Bacteria</taxon>
        <taxon>Pseudomonadati</taxon>
        <taxon>Pseudomonadota</taxon>
        <taxon>Alphaproteobacteria</taxon>
        <taxon>Sphingomonadales</taxon>
        <taxon>Sphingomonadaceae</taxon>
        <taxon>Hephaestia</taxon>
    </lineage>
</organism>
<feature type="transmembrane region" description="Helical" evidence="6">
    <location>
        <begin position="21"/>
        <end position="43"/>
    </location>
</feature>
<dbReference type="InterPro" id="IPR037066">
    <property type="entry name" value="Plug_dom_sf"/>
</dbReference>
<dbReference type="Proteomes" id="UP000266568">
    <property type="component" value="Unassembled WGS sequence"/>
</dbReference>
<comment type="similarity">
    <text evidence="4">Belongs to the TonB-dependent receptor family.</text>
</comment>
<evidence type="ECO:0000256" key="2">
    <source>
        <dbReference type="ARBA" id="ARBA00023136"/>
    </source>
</evidence>
<keyword evidence="9" id="KW-0675">Receptor</keyword>
<dbReference type="EMBL" id="QXDC01000003">
    <property type="protein sequence ID" value="RIA43704.1"/>
    <property type="molecule type" value="Genomic_DNA"/>
</dbReference>
<dbReference type="Pfam" id="PF00593">
    <property type="entry name" value="TonB_dep_Rec_b-barrel"/>
    <property type="match status" value="1"/>
</dbReference>
<dbReference type="Gene3D" id="2.170.130.10">
    <property type="entry name" value="TonB-dependent receptor, plug domain"/>
    <property type="match status" value="1"/>
</dbReference>
<evidence type="ECO:0000313" key="10">
    <source>
        <dbReference type="Proteomes" id="UP000266568"/>
    </source>
</evidence>
<accession>A0A397PC49</accession>
<keyword evidence="2 4" id="KW-0472">Membrane</keyword>
<dbReference type="InterPro" id="IPR010104">
    <property type="entry name" value="TonB_rcpt_bac"/>
</dbReference>
<feature type="region of interest" description="Disordered" evidence="5">
    <location>
        <begin position="454"/>
        <end position="475"/>
    </location>
</feature>
<dbReference type="AlphaFoldDB" id="A0A397PC49"/>
<feature type="domain" description="TonB-dependent receptor-like beta-barrel" evidence="7">
    <location>
        <begin position="547"/>
        <end position="1097"/>
    </location>
</feature>
<dbReference type="RefSeq" id="WP_119035527.1">
    <property type="nucleotide sequence ID" value="NZ_QXDC01000003.1"/>
</dbReference>
<evidence type="ECO:0000256" key="6">
    <source>
        <dbReference type="SAM" id="Phobius"/>
    </source>
</evidence>
<keyword evidence="6" id="KW-1133">Transmembrane helix</keyword>
<keyword evidence="3" id="KW-0998">Cell outer membrane</keyword>
<evidence type="ECO:0000259" key="8">
    <source>
        <dbReference type="Pfam" id="PF07715"/>
    </source>
</evidence>
<keyword evidence="6" id="KW-0812">Transmembrane</keyword>
<gene>
    <name evidence="9" type="ORF">DFR49_1932</name>
</gene>
<sequence length="1134" mass="122998">MGDFLNLRRALRGDRGSATGVALRCGASLLALGGAIAALPAWAQDAPATQSGTDTDQAASGGGEIVVTGIRESLANAQEIKRNSDTIVDAITASDIGALPDRSVTEALQRVPGVAINRFAGSNDPDHFSVEGSGVVVRGLSFVRSEFNGRDTFSTGVYGQAINFSDVPSELLGSVEVYKNATAEMIEGGLSGTVNLNTRKPFDHDGMLFSFDVEANYGDMAKKWSPTVSALFSNNWNTGIGRVGLLADVSYSQIYSRADGLQITNYQTRDNASTTAANSTSTAVCRNPLPGGGDSTTLIPANITNPDDPATTIANPANTCGAAQTPGADGFADPLALAYAPLGGQFRTQDYDRQRTGIAVAGQWESLDRRALLTAQFLRTDSYQRWGEHTFESAPDLSEYNTYPYGCQQNNAGPGASTRAECPVGGFDNYQYDENGVFESGYITLPGNGWRSGDSGSATTNVPTGGIQQSLSRREVEDQNIVEDYGLNFKFTPNDRWSFNVDAQHVHAEHDTTDMSVFGSTFADQEIDLTGDIPVVIPHKPLTLAAGWATPNPDMAAASDSEYFRNPNFSFWRAAMDHIEHSVGNEWSFRGDTQYNFDDGSFLKHLKVGARYADRDQKIRSSAYNWGAISEVWSGSAVSFAQSPEYSGFYNFDNFFRGQTSGPPGGYYFNGNLIEAYRGSAEYFKSINDIWHNENGATATNRWVPASQRAGVVPGTDFLPQEIQTVSERNLNAYMMVSFGNDEYADGGLKLSGNIGVRYVDTKLRSAGAFGIPTATNLGVTDPYDVRCALQPPPDNAPPGTPPSRPGGICQLGPEGYADLQAFAGDGVAQPVSATNTYHYFLPSLNLKLNLTDNFLLRFAGSRALARPSLADTRNFFQANFDGNTLQLATTRGNPYLKPAISDQFDITAEWYFARVGSLTVDGFYKNIKNFFFQDVVPIQLTNNGITETFQARGPANYEGSGKVKGFEVAYQQTYDFLPGLLSGLGASASYTYIESKGLPNSRLNNGNPVTNSPIGTDFRLPLEQLSKHNVNVALFYEKGPVSLRAAYNWRSRFLLTSSDVIFPYYPIFNEPTGQIDASAMFTIYKGVKLGVQGVNLTNEITKTSQMFTTSGLRGPRSYFMNDRRFSFIIRGSL</sequence>
<feature type="compositionally biased region" description="Polar residues" evidence="5">
    <location>
        <begin position="454"/>
        <end position="471"/>
    </location>
</feature>
<evidence type="ECO:0000256" key="4">
    <source>
        <dbReference type="RuleBase" id="RU003357"/>
    </source>
</evidence>
<dbReference type="SUPFAM" id="SSF56935">
    <property type="entry name" value="Porins"/>
    <property type="match status" value="1"/>
</dbReference>
<comment type="subcellular location">
    <subcellularLocation>
        <location evidence="1 4">Cell outer membrane</location>
    </subcellularLocation>
</comment>
<proteinExistence type="inferred from homology"/>
<comment type="caution">
    <text evidence="9">The sequence shown here is derived from an EMBL/GenBank/DDBJ whole genome shotgun (WGS) entry which is preliminary data.</text>
</comment>
<evidence type="ECO:0000313" key="9">
    <source>
        <dbReference type="EMBL" id="RIA43704.1"/>
    </source>
</evidence>
<dbReference type="PANTHER" id="PTHR40980:SF3">
    <property type="entry name" value="TONB-DEPENDENT RECEPTOR-LIKE BETA-BARREL DOMAIN-CONTAINING PROTEIN"/>
    <property type="match status" value="1"/>
</dbReference>
<evidence type="ECO:0000256" key="1">
    <source>
        <dbReference type="ARBA" id="ARBA00004442"/>
    </source>
</evidence>
<dbReference type="InterPro" id="IPR036942">
    <property type="entry name" value="Beta-barrel_TonB_sf"/>
</dbReference>
<dbReference type="NCBIfam" id="TIGR01782">
    <property type="entry name" value="TonB-Xanth-Caul"/>
    <property type="match status" value="1"/>
</dbReference>